<dbReference type="EMBL" id="DF973284">
    <property type="protein sequence ID" value="GAU24091.1"/>
    <property type="molecule type" value="Genomic_DNA"/>
</dbReference>
<keyword evidence="1" id="KW-1133">Transmembrane helix</keyword>
<evidence type="ECO:0000313" key="3">
    <source>
        <dbReference type="Proteomes" id="UP000242715"/>
    </source>
</evidence>
<keyword evidence="1" id="KW-0812">Transmembrane</keyword>
<sequence>MKKKHFHGGTITLNSDDNFVVIRIPDTKVLRILSRSLFLVMILVALPFLGNILNGFSFTLSSNSSVVSKIEKTLLNLIIHDMVDEGLYKKDDKALIVSSLNGFEFEGINIDNNDIDMVMDSDYDKKSRFLNESYDFVFTSNSSDAEFVDRVVKIGGIMVLPFETKPSNNVSFLRKQSHYRVVYLRRYGTSIIVALRKNDFTIKSVVNYFNKGGVS</sequence>
<accession>A0A2Z6LX62</accession>
<dbReference type="OrthoDB" id="1919622at2759"/>
<dbReference type="PANTHER" id="PTHR33597:SF22">
    <property type="entry name" value="PROTEIN, PUTATIVE-RELATED"/>
    <property type="match status" value="1"/>
</dbReference>
<dbReference type="PANTHER" id="PTHR33597">
    <property type="entry name" value="OS02G0760400 PROTEIN"/>
    <property type="match status" value="1"/>
</dbReference>
<feature type="transmembrane region" description="Helical" evidence="1">
    <location>
        <begin position="37"/>
        <end position="60"/>
    </location>
</feature>
<evidence type="ECO:0000313" key="2">
    <source>
        <dbReference type="EMBL" id="GAU24091.1"/>
    </source>
</evidence>
<dbReference type="Proteomes" id="UP000242715">
    <property type="component" value="Unassembled WGS sequence"/>
</dbReference>
<proteinExistence type="predicted"/>
<keyword evidence="3" id="KW-1185">Reference proteome</keyword>
<organism evidence="2 3">
    <name type="scientific">Trifolium subterraneum</name>
    <name type="common">Subterranean clover</name>
    <dbReference type="NCBI Taxonomy" id="3900"/>
    <lineage>
        <taxon>Eukaryota</taxon>
        <taxon>Viridiplantae</taxon>
        <taxon>Streptophyta</taxon>
        <taxon>Embryophyta</taxon>
        <taxon>Tracheophyta</taxon>
        <taxon>Spermatophyta</taxon>
        <taxon>Magnoliopsida</taxon>
        <taxon>eudicotyledons</taxon>
        <taxon>Gunneridae</taxon>
        <taxon>Pentapetalae</taxon>
        <taxon>rosids</taxon>
        <taxon>fabids</taxon>
        <taxon>Fabales</taxon>
        <taxon>Fabaceae</taxon>
        <taxon>Papilionoideae</taxon>
        <taxon>50 kb inversion clade</taxon>
        <taxon>NPAAA clade</taxon>
        <taxon>Hologalegina</taxon>
        <taxon>IRL clade</taxon>
        <taxon>Trifolieae</taxon>
        <taxon>Trifolium</taxon>
    </lineage>
</organism>
<evidence type="ECO:0008006" key="4">
    <source>
        <dbReference type="Google" id="ProtNLM"/>
    </source>
</evidence>
<dbReference type="AlphaFoldDB" id="A0A2Z6LX62"/>
<protein>
    <recommendedName>
        <fullName evidence="4">Methyltransferase type 11 domain-containing protein</fullName>
    </recommendedName>
</protein>
<gene>
    <name evidence="2" type="ORF">TSUD_388840</name>
</gene>
<name>A0A2Z6LX62_TRISU</name>
<evidence type="ECO:0000256" key="1">
    <source>
        <dbReference type="SAM" id="Phobius"/>
    </source>
</evidence>
<keyword evidence="1" id="KW-0472">Membrane</keyword>
<reference evidence="3" key="1">
    <citation type="journal article" date="2017" name="Front. Plant Sci.">
        <title>Climate Clever Clovers: New Paradigm to Reduce the Environmental Footprint of Ruminants by Breeding Low Methanogenic Forages Utilizing Haplotype Variation.</title>
        <authorList>
            <person name="Kaur P."/>
            <person name="Appels R."/>
            <person name="Bayer P.E."/>
            <person name="Keeble-Gagnere G."/>
            <person name="Wang J."/>
            <person name="Hirakawa H."/>
            <person name="Shirasawa K."/>
            <person name="Vercoe P."/>
            <person name="Stefanova K."/>
            <person name="Durmic Z."/>
            <person name="Nichols P."/>
            <person name="Revell C."/>
            <person name="Isobe S.N."/>
            <person name="Edwards D."/>
            <person name="Erskine W."/>
        </authorList>
    </citation>
    <scope>NUCLEOTIDE SEQUENCE [LARGE SCALE GENOMIC DNA]</scope>
    <source>
        <strain evidence="3">cv. Daliak</strain>
    </source>
</reference>